<evidence type="ECO:0000256" key="6">
    <source>
        <dbReference type="ARBA" id="ARBA00023136"/>
    </source>
</evidence>
<gene>
    <name evidence="9" type="primary">siaT_8</name>
    <name evidence="9" type="ORF">SDC9_47471</name>
</gene>
<evidence type="ECO:0000256" key="4">
    <source>
        <dbReference type="ARBA" id="ARBA00022692"/>
    </source>
</evidence>
<feature type="transmembrane region" description="Helical" evidence="7">
    <location>
        <begin position="52"/>
        <end position="72"/>
    </location>
</feature>
<proteinExistence type="predicted"/>
<comment type="subcellular location">
    <subcellularLocation>
        <location evidence="1">Cell inner membrane</location>
        <topology evidence="1">Multi-pass membrane protein</topology>
    </subcellularLocation>
</comment>
<feature type="transmembrane region" description="Helical" evidence="7">
    <location>
        <begin position="355"/>
        <end position="385"/>
    </location>
</feature>
<protein>
    <submittedName>
        <fullName evidence="9">Sialic acid TRAP transporter permease protein SiaT</fullName>
    </submittedName>
</protein>
<dbReference type="NCBIfam" id="TIGR00786">
    <property type="entry name" value="dctM"/>
    <property type="match status" value="1"/>
</dbReference>
<feature type="transmembrane region" description="Helical" evidence="7">
    <location>
        <begin position="169"/>
        <end position="191"/>
    </location>
</feature>
<dbReference type="EMBL" id="VSSQ01000782">
    <property type="protein sequence ID" value="MPM01233.1"/>
    <property type="molecule type" value="Genomic_DNA"/>
</dbReference>
<organism evidence="9">
    <name type="scientific">bioreactor metagenome</name>
    <dbReference type="NCBI Taxonomy" id="1076179"/>
    <lineage>
        <taxon>unclassified sequences</taxon>
        <taxon>metagenomes</taxon>
        <taxon>ecological metagenomes</taxon>
    </lineage>
</organism>
<keyword evidence="3" id="KW-0997">Cell inner membrane</keyword>
<dbReference type="Pfam" id="PF06808">
    <property type="entry name" value="DctM"/>
    <property type="match status" value="1"/>
</dbReference>
<evidence type="ECO:0000256" key="2">
    <source>
        <dbReference type="ARBA" id="ARBA00022475"/>
    </source>
</evidence>
<evidence type="ECO:0000256" key="7">
    <source>
        <dbReference type="SAM" id="Phobius"/>
    </source>
</evidence>
<evidence type="ECO:0000256" key="5">
    <source>
        <dbReference type="ARBA" id="ARBA00022989"/>
    </source>
</evidence>
<feature type="domain" description="TRAP C4-dicarboxylate transport system permease DctM subunit" evidence="8">
    <location>
        <begin position="5"/>
        <end position="415"/>
    </location>
</feature>
<comment type="caution">
    <text evidence="9">The sequence shown here is derived from an EMBL/GenBank/DDBJ whole genome shotgun (WGS) entry which is preliminary data.</text>
</comment>
<dbReference type="PIRSF" id="PIRSF006066">
    <property type="entry name" value="HI0050"/>
    <property type="match status" value="1"/>
</dbReference>
<feature type="transmembrane region" description="Helical" evidence="7">
    <location>
        <begin position="271"/>
        <end position="293"/>
    </location>
</feature>
<sequence>MIVVLLIFLFLLFIGVPVGFSLGISGVFYFLQHMELPLATIVQLPISQTQSVTLLAVPLFIFAGSLMNSSGITSRLIKLSMQVAGHMRGGMAQVSVVLSTFMGGCSGSSNADAAMEARILGPEMLKQNYPKGYTAVVIGFTSLITSTIPPGVGMILYGTVGEVSIGRLFTAGIMSGLIMMAAFMLTVAVTARIRKFPRAREHRASLSEIAGSLKETIWALIFPIVLIGSLRLGLFTPSEVGAFACVYAIIVGFFVYKEMTIKSLIITLKEAIRDIGGIMFMISMSAIFAYGIPMDQIPQKLTTLITGFTNSQFVVMGIIFLLYVIFGMFMDGSIVILLLTPILMPIVRTVGIDPVLFGVVTSIIVTMGILTPPVGIAMYIVNGILGVKMSEYLKESIPFFVVVILVGILLLAIPDVILFLPNLVYGVAS</sequence>
<keyword evidence="2" id="KW-1003">Cell membrane</keyword>
<feature type="transmembrane region" description="Helical" evidence="7">
    <location>
        <begin position="212"/>
        <end position="234"/>
    </location>
</feature>
<feature type="transmembrane region" description="Helical" evidence="7">
    <location>
        <begin position="240"/>
        <end position="259"/>
    </location>
</feature>
<evidence type="ECO:0000313" key="9">
    <source>
        <dbReference type="EMBL" id="MPM01233.1"/>
    </source>
</evidence>
<dbReference type="InterPro" id="IPR010656">
    <property type="entry name" value="DctM"/>
</dbReference>
<feature type="transmembrane region" description="Helical" evidence="7">
    <location>
        <begin position="313"/>
        <end position="343"/>
    </location>
</feature>
<keyword evidence="5 7" id="KW-1133">Transmembrane helix</keyword>
<feature type="transmembrane region" description="Helical" evidence="7">
    <location>
        <begin position="397"/>
        <end position="420"/>
    </location>
</feature>
<dbReference type="InterPro" id="IPR004681">
    <property type="entry name" value="TRAP_DctM"/>
</dbReference>
<evidence type="ECO:0000256" key="3">
    <source>
        <dbReference type="ARBA" id="ARBA00022519"/>
    </source>
</evidence>
<keyword evidence="6 7" id="KW-0472">Membrane</keyword>
<dbReference type="PANTHER" id="PTHR33362:SF4">
    <property type="entry name" value="2,3-DIKETO-L-GULONATE TRAP TRANSPORTER LARGE PERMEASE PROTEIN YIAN"/>
    <property type="match status" value="1"/>
</dbReference>
<evidence type="ECO:0000259" key="8">
    <source>
        <dbReference type="Pfam" id="PF06808"/>
    </source>
</evidence>
<dbReference type="PANTHER" id="PTHR33362">
    <property type="entry name" value="SIALIC ACID TRAP TRANSPORTER PERMEASE PROTEIN SIAT-RELATED"/>
    <property type="match status" value="1"/>
</dbReference>
<accession>A0A644WFD4</accession>
<keyword evidence="4 7" id="KW-0812">Transmembrane</keyword>
<dbReference type="GO" id="GO:0005886">
    <property type="term" value="C:plasma membrane"/>
    <property type="evidence" value="ECO:0007669"/>
    <property type="project" value="UniProtKB-SubCell"/>
</dbReference>
<name>A0A644WFD4_9ZZZZ</name>
<reference evidence="9" key="1">
    <citation type="submission" date="2019-08" db="EMBL/GenBank/DDBJ databases">
        <authorList>
            <person name="Kucharzyk K."/>
            <person name="Murdoch R.W."/>
            <person name="Higgins S."/>
            <person name="Loffler F."/>
        </authorList>
    </citation>
    <scope>NUCLEOTIDE SEQUENCE</scope>
</reference>
<dbReference type="GO" id="GO:0022857">
    <property type="term" value="F:transmembrane transporter activity"/>
    <property type="evidence" value="ECO:0007669"/>
    <property type="project" value="TreeGrafter"/>
</dbReference>
<feature type="transmembrane region" description="Helical" evidence="7">
    <location>
        <begin position="6"/>
        <end position="31"/>
    </location>
</feature>
<evidence type="ECO:0000256" key="1">
    <source>
        <dbReference type="ARBA" id="ARBA00004429"/>
    </source>
</evidence>
<dbReference type="AlphaFoldDB" id="A0A644WFD4"/>
<feature type="transmembrane region" description="Helical" evidence="7">
    <location>
        <begin position="132"/>
        <end position="157"/>
    </location>
</feature>